<keyword evidence="4 7" id="KW-0812">Transmembrane</keyword>
<dbReference type="STRING" id="1562970.ING2E5B_1132"/>
<comment type="similarity">
    <text evidence="7">Belongs to the TonB-dependent receptor family.</text>
</comment>
<organism evidence="10 11">
    <name type="scientific">Fermentimonas caenicola</name>
    <dbReference type="NCBI Taxonomy" id="1562970"/>
    <lineage>
        <taxon>Bacteria</taxon>
        <taxon>Pseudomonadati</taxon>
        <taxon>Bacteroidota</taxon>
        <taxon>Bacteroidia</taxon>
        <taxon>Bacteroidales</taxon>
        <taxon>Dysgonomonadaceae</taxon>
        <taxon>Fermentimonas</taxon>
    </lineage>
</organism>
<reference evidence="10 11" key="1">
    <citation type="submission" date="2014-08" db="EMBL/GenBank/DDBJ databases">
        <authorList>
            <person name="Wibberg D."/>
        </authorList>
    </citation>
    <scope>NUCLEOTIDE SEQUENCE [LARGE SCALE GENOMIC DNA]</scope>
    <source>
        <strain evidence="11">ING2-E5B</strain>
    </source>
</reference>
<evidence type="ECO:0000256" key="5">
    <source>
        <dbReference type="ARBA" id="ARBA00023136"/>
    </source>
</evidence>
<dbReference type="PROSITE" id="PS52016">
    <property type="entry name" value="TONB_DEPENDENT_REC_3"/>
    <property type="match status" value="1"/>
</dbReference>
<evidence type="ECO:0000259" key="9">
    <source>
        <dbReference type="Pfam" id="PF07715"/>
    </source>
</evidence>
<keyword evidence="2 7" id="KW-0813">Transport</keyword>
<accession>A0A098BYZ0</accession>
<evidence type="ECO:0000256" key="8">
    <source>
        <dbReference type="SAM" id="SignalP"/>
    </source>
</evidence>
<gene>
    <name evidence="10" type="ORF">ING2E5B_1132</name>
</gene>
<dbReference type="PATRIC" id="fig|1562970.3.peg.1120"/>
<dbReference type="KEGG" id="pbt:ING2E5B_1132"/>
<dbReference type="InterPro" id="IPR023997">
    <property type="entry name" value="TonB-dep_OMP_SusC/RagA_CS"/>
</dbReference>
<dbReference type="Gene3D" id="2.60.40.1120">
    <property type="entry name" value="Carboxypeptidase-like, regulatory domain"/>
    <property type="match status" value="1"/>
</dbReference>
<feature type="domain" description="TonB-dependent receptor plug" evidence="9">
    <location>
        <begin position="123"/>
        <end position="247"/>
    </location>
</feature>
<dbReference type="GO" id="GO:0009279">
    <property type="term" value="C:cell outer membrane"/>
    <property type="evidence" value="ECO:0007669"/>
    <property type="project" value="UniProtKB-SubCell"/>
</dbReference>
<feature type="chain" id="PRO_5001939052" evidence="8">
    <location>
        <begin position="27"/>
        <end position="1045"/>
    </location>
</feature>
<dbReference type="Gene3D" id="2.40.170.20">
    <property type="entry name" value="TonB-dependent receptor, beta-barrel domain"/>
    <property type="match status" value="1"/>
</dbReference>
<keyword evidence="6 7" id="KW-0998">Cell outer membrane</keyword>
<evidence type="ECO:0000313" key="10">
    <source>
        <dbReference type="EMBL" id="CEA15884.1"/>
    </source>
</evidence>
<keyword evidence="5 7" id="KW-0472">Membrane</keyword>
<keyword evidence="8" id="KW-0732">Signal</keyword>
<dbReference type="InterPro" id="IPR037066">
    <property type="entry name" value="Plug_dom_sf"/>
</dbReference>
<dbReference type="AlphaFoldDB" id="A0A098BYZ0"/>
<sequence>MEKKKNNWFKGILMSVLYLTAFSISAQTLNVSGTVSDDTGAEVIGATVIVVGDPSKGTVTDIDGNYTLNNVPANASLQFSFVGMVNQVIPVNGRTTINVVLVTDTEMLDEVVVTALGISREKKTLGYSLQELKGDMLLETRENNLANALSGKVTGLQVIRSSNGPAGSSKLVLRGYSSLTGDNQPLIVVDGIPVENFTGSSNNDYWNPSTDMGNGLGDINPEDIESMSVLKGASAAALYGSRAGNGVILITTKSGTKREGLGITVSSSVGFEQILTSPEMQNTFGQGADGIFDNRSNYSWGPKITGQNVTKWDGSSSTLQAFNNVDNFFNTGVNLNNNISFQQQINNISIYTSLTRTDDKSMIPGSDLSRTNLMTRSLAKLGNSQKWTIDTKVQYIQAKANNRPLSGHNNSNSFRTMYLLPVSMDIRDFSNPLNEFGSMVWYGGGQQVNPYWSELYNLNSDSRDRFIFHGSLRYDITDWLRAEVKGGADMYTNSTETKLYGGSPLSNTGRYSMGKNTFIETNYSSMIVAQKDNLFGKIGGMATLGGNLMKQEASGISGSSGELEVPNLFSLNNGQNNPSVGESYSSKKINSVYGMLQLNYDGYLFLEGTFRNDWSSSLSPENRSFFYPSVNTSWVITDMLNKMGTSNLRWLSYGKVRASYAMVGNDLPPYQLYNTYSIGKDPLGNTTAGLGSTLYDSSVKSELIKSVELGADFRFFNNRLGFDFTWYKSNATRQLINLPMDPLSGFTSKKINAGNIQNKGIELMVNGTIIEPVNQGFGWDVQLNYSKNKNTIEELYEDVDIYALGGFDNLQILANVGGEYGEIWGTTFSRVEDESSPYYGRKILTADGLPTGNTEKKKIGSQVPDALLGITNTFNYRGFALSFLVDGRFGGQMFSTTNQAMQFAGTAAVTAPGGERTDMVLDGVVPTGDGGYVENTKSITAQQYWNTVTSITGNLGIGEVNIYDATNIRLRTLQLSYNLPSKILANTAFQRVRLGFSANNLWLISSHMNGVDPESTFATGTNAVGFENTAPPTARTYLFNVTLAF</sequence>
<keyword evidence="11" id="KW-1185">Reference proteome</keyword>
<dbReference type="InterPro" id="IPR036942">
    <property type="entry name" value="Beta-barrel_TonB_sf"/>
</dbReference>
<dbReference type="OrthoDB" id="9768177at2"/>
<evidence type="ECO:0000256" key="1">
    <source>
        <dbReference type="ARBA" id="ARBA00004571"/>
    </source>
</evidence>
<evidence type="ECO:0000256" key="4">
    <source>
        <dbReference type="ARBA" id="ARBA00022692"/>
    </source>
</evidence>
<dbReference type="HOGENOM" id="CLU_004317_2_1_10"/>
<dbReference type="InterPro" id="IPR008969">
    <property type="entry name" value="CarboxyPept-like_regulatory"/>
</dbReference>
<dbReference type="NCBIfam" id="TIGR04056">
    <property type="entry name" value="OMP_RagA_SusC"/>
    <property type="match status" value="1"/>
</dbReference>
<dbReference type="InterPro" id="IPR039426">
    <property type="entry name" value="TonB-dep_rcpt-like"/>
</dbReference>
<evidence type="ECO:0000256" key="6">
    <source>
        <dbReference type="ARBA" id="ARBA00023237"/>
    </source>
</evidence>
<evidence type="ECO:0000313" key="11">
    <source>
        <dbReference type="Proteomes" id="UP000032417"/>
    </source>
</evidence>
<evidence type="ECO:0000256" key="3">
    <source>
        <dbReference type="ARBA" id="ARBA00022452"/>
    </source>
</evidence>
<evidence type="ECO:0000256" key="7">
    <source>
        <dbReference type="PROSITE-ProRule" id="PRU01360"/>
    </source>
</evidence>
<dbReference type="Proteomes" id="UP000032417">
    <property type="component" value="Chromosome 1"/>
</dbReference>
<dbReference type="Gene3D" id="2.170.130.10">
    <property type="entry name" value="TonB-dependent receptor, plug domain"/>
    <property type="match status" value="1"/>
</dbReference>
<name>A0A098BYZ0_9BACT</name>
<dbReference type="Pfam" id="PF13715">
    <property type="entry name" value="CarbopepD_reg_2"/>
    <property type="match status" value="1"/>
</dbReference>
<dbReference type="InterPro" id="IPR012910">
    <property type="entry name" value="Plug_dom"/>
</dbReference>
<comment type="subcellular location">
    <subcellularLocation>
        <location evidence="1 7">Cell outer membrane</location>
        <topology evidence="1 7">Multi-pass membrane protein</topology>
    </subcellularLocation>
</comment>
<dbReference type="NCBIfam" id="TIGR04057">
    <property type="entry name" value="SusC_RagA_signa"/>
    <property type="match status" value="1"/>
</dbReference>
<dbReference type="EMBL" id="LN515532">
    <property type="protein sequence ID" value="CEA15884.1"/>
    <property type="molecule type" value="Genomic_DNA"/>
</dbReference>
<keyword evidence="3 7" id="KW-1134">Transmembrane beta strand</keyword>
<feature type="signal peptide" evidence="8">
    <location>
        <begin position="1"/>
        <end position="26"/>
    </location>
</feature>
<dbReference type="SUPFAM" id="SSF56935">
    <property type="entry name" value="Porins"/>
    <property type="match status" value="1"/>
</dbReference>
<protein>
    <submittedName>
        <fullName evidence="10">TonB-linked outer membrane protein, SusC/RagA family</fullName>
    </submittedName>
</protein>
<proteinExistence type="inferred from homology"/>
<dbReference type="Pfam" id="PF07715">
    <property type="entry name" value="Plug"/>
    <property type="match status" value="1"/>
</dbReference>
<dbReference type="InterPro" id="IPR023996">
    <property type="entry name" value="TonB-dep_OMP_SusC/RagA"/>
</dbReference>
<evidence type="ECO:0000256" key="2">
    <source>
        <dbReference type="ARBA" id="ARBA00022448"/>
    </source>
</evidence>
<dbReference type="SUPFAM" id="SSF49464">
    <property type="entry name" value="Carboxypeptidase regulatory domain-like"/>
    <property type="match status" value="1"/>
</dbReference>